<evidence type="ECO:0000313" key="1">
    <source>
        <dbReference type="EMBL" id="MDM5271042.1"/>
    </source>
</evidence>
<evidence type="ECO:0000313" key="2">
    <source>
        <dbReference type="Proteomes" id="UP001169069"/>
    </source>
</evidence>
<keyword evidence="2" id="KW-1185">Reference proteome</keyword>
<protein>
    <recommendedName>
        <fullName evidence="3">Tetratricopeptide repeat-containing protein</fullName>
    </recommendedName>
</protein>
<proteinExistence type="predicted"/>
<comment type="caution">
    <text evidence="1">The sequence shown here is derived from an EMBL/GenBank/DDBJ whole genome shotgun (WGS) entry which is preliminary data.</text>
</comment>
<dbReference type="InterPro" id="IPR011990">
    <property type="entry name" value="TPR-like_helical_dom_sf"/>
</dbReference>
<dbReference type="SUPFAM" id="SSF48452">
    <property type="entry name" value="TPR-like"/>
    <property type="match status" value="2"/>
</dbReference>
<dbReference type="Proteomes" id="UP001169069">
    <property type="component" value="Unassembled WGS sequence"/>
</dbReference>
<evidence type="ECO:0008006" key="3">
    <source>
        <dbReference type="Google" id="ProtNLM"/>
    </source>
</evidence>
<sequence>MFNISAQAKEQIPLINEDTMIIKALFFDEQMAYEYSRPIYGALFDKTGEEEFLFREMRSALLSRTFINESIKRLETWDKKHPDTLDAKRLLIPLYLTANNGERAQEESMYLLERSQQAIDLELASNALLYNAQFERALQLLKRVYDETLHEGILLRVTTIMDEYTGQRKEAIALLETHRRMHISSKNVYLKLLKLYMKENDINGLISTYEALYDVEGDEEYVRKIIDAYVYKRDLEGATAFLEKHRDGHEDILYDLYKATRSYEKAILLVDHFYSQDKDAKWLAEKGILLFEQAEDKDDRKMLEEVISQFEKAIALGVDDSVYLNYYGYTLIDKEFDIKKGISIVEDALKQQPDNTFYLDSLAWGYYKQNECKKAYELMKKVVDREGLEQEEINDHWNAIQKCK</sequence>
<dbReference type="RefSeq" id="WP_289412340.1">
    <property type="nucleotide sequence ID" value="NZ_JAQIBD010000001.1"/>
</dbReference>
<reference evidence="1" key="1">
    <citation type="submission" date="2023-01" db="EMBL/GenBank/DDBJ databases">
        <title>Sulfurovum sp. zt1-1 genome assembly.</title>
        <authorList>
            <person name="Wang J."/>
        </authorList>
    </citation>
    <scope>NUCLEOTIDE SEQUENCE</scope>
    <source>
        <strain evidence="1">Zt1-1</strain>
    </source>
</reference>
<dbReference type="EMBL" id="JAQIBD010000001">
    <property type="protein sequence ID" value="MDM5271042.1"/>
    <property type="molecule type" value="Genomic_DNA"/>
</dbReference>
<name>A0ABT7QW79_9BACT</name>
<organism evidence="1 2">
    <name type="scientific">Sulfurovum zhangzhouensis</name>
    <dbReference type="NCBI Taxonomy" id="3019067"/>
    <lineage>
        <taxon>Bacteria</taxon>
        <taxon>Pseudomonadati</taxon>
        <taxon>Campylobacterota</taxon>
        <taxon>Epsilonproteobacteria</taxon>
        <taxon>Campylobacterales</taxon>
        <taxon>Sulfurovaceae</taxon>
        <taxon>Sulfurovum</taxon>
    </lineage>
</organism>
<accession>A0ABT7QW79</accession>
<dbReference type="Gene3D" id="1.25.40.10">
    <property type="entry name" value="Tetratricopeptide repeat domain"/>
    <property type="match status" value="1"/>
</dbReference>
<gene>
    <name evidence="1" type="ORF">PGH07_02495</name>
</gene>